<name>A0A5B1CDF7_9BACT</name>
<keyword evidence="1" id="KW-0472">Membrane</keyword>
<protein>
    <recommendedName>
        <fullName evidence="4">DUF4440 domain-containing protein</fullName>
    </recommendedName>
</protein>
<gene>
    <name evidence="2" type="ORF">LF1_02790</name>
</gene>
<proteinExistence type="predicted"/>
<sequence length="182" mass="19608">MINLLSEQPLLVSIMLAALGGGLIFAWLQSGKKAAAVSGLVCILLIPAAWVLAARLVTDRERIAEIIDSAAKSVAANDHEAAVAVIGDEKTRRMAMSELPNYVFKTAEVNQITSINVDENAIPVTAQVEMTVKADVSAKRGGFNNLRVLRKLELEFEQRGDDWVITAYQHSPVIGPDVSNGL</sequence>
<dbReference type="EMBL" id="VRLW01000001">
    <property type="protein sequence ID" value="KAA1257789.1"/>
    <property type="molecule type" value="Genomic_DNA"/>
</dbReference>
<feature type="transmembrane region" description="Helical" evidence="1">
    <location>
        <begin position="34"/>
        <end position="53"/>
    </location>
</feature>
<organism evidence="2 3">
    <name type="scientific">Rubripirellula obstinata</name>
    <dbReference type="NCBI Taxonomy" id="406547"/>
    <lineage>
        <taxon>Bacteria</taxon>
        <taxon>Pseudomonadati</taxon>
        <taxon>Planctomycetota</taxon>
        <taxon>Planctomycetia</taxon>
        <taxon>Pirellulales</taxon>
        <taxon>Pirellulaceae</taxon>
        <taxon>Rubripirellula</taxon>
    </lineage>
</organism>
<keyword evidence="3" id="KW-1185">Reference proteome</keyword>
<evidence type="ECO:0000313" key="2">
    <source>
        <dbReference type="EMBL" id="KAA1257789.1"/>
    </source>
</evidence>
<keyword evidence="1" id="KW-0812">Transmembrane</keyword>
<accession>A0A5B1CDF7</accession>
<evidence type="ECO:0008006" key="4">
    <source>
        <dbReference type="Google" id="ProtNLM"/>
    </source>
</evidence>
<dbReference type="OrthoDB" id="281279at2"/>
<reference evidence="2 3" key="1">
    <citation type="submission" date="2019-08" db="EMBL/GenBank/DDBJ databases">
        <title>Deep-cultivation of Planctomycetes and their phenomic and genomic characterization uncovers novel biology.</title>
        <authorList>
            <person name="Wiegand S."/>
            <person name="Jogler M."/>
            <person name="Boedeker C."/>
            <person name="Pinto D."/>
            <person name="Vollmers J."/>
            <person name="Rivas-Marin E."/>
            <person name="Kohn T."/>
            <person name="Peeters S.H."/>
            <person name="Heuer A."/>
            <person name="Rast P."/>
            <person name="Oberbeckmann S."/>
            <person name="Bunk B."/>
            <person name="Jeske O."/>
            <person name="Meyerdierks A."/>
            <person name="Storesund J.E."/>
            <person name="Kallscheuer N."/>
            <person name="Luecker S."/>
            <person name="Lage O.M."/>
            <person name="Pohl T."/>
            <person name="Merkel B.J."/>
            <person name="Hornburger P."/>
            <person name="Mueller R.-W."/>
            <person name="Bruemmer F."/>
            <person name="Labrenz M."/>
            <person name="Spormann A.M."/>
            <person name="Op Den Camp H."/>
            <person name="Overmann J."/>
            <person name="Amann R."/>
            <person name="Jetten M.S.M."/>
            <person name="Mascher T."/>
            <person name="Medema M.H."/>
            <person name="Devos D.P."/>
            <person name="Kaster A.-K."/>
            <person name="Ovreas L."/>
            <person name="Rohde M."/>
            <person name="Galperin M.Y."/>
            <person name="Jogler C."/>
        </authorList>
    </citation>
    <scope>NUCLEOTIDE SEQUENCE [LARGE SCALE GENOMIC DNA]</scope>
    <source>
        <strain evidence="2 3">LF1</strain>
    </source>
</reference>
<comment type="caution">
    <text evidence="2">The sequence shown here is derived from an EMBL/GenBank/DDBJ whole genome shotgun (WGS) entry which is preliminary data.</text>
</comment>
<dbReference type="RefSeq" id="WP_068263217.1">
    <property type="nucleotide sequence ID" value="NZ_LWSK01000045.1"/>
</dbReference>
<dbReference type="Proteomes" id="UP000322699">
    <property type="component" value="Unassembled WGS sequence"/>
</dbReference>
<evidence type="ECO:0000256" key="1">
    <source>
        <dbReference type="SAM" id="Phobius"/>
    </source>
</evidence>
<dbReference type="AlphaFoldDB" id="A0A5B1CDF7"/>
<feature type="transmembrane region" description="Helical" evidence="1">
    <location>
        <begin position="9"/>
        <end position="28"/>
    </location>
</feature>
<keyword evidence="1" id="KW-1133">Transmembrane helix</keyword>
<evidence type="ECO:0000313" key="3">
    <source>
        <dbReference type="Proteomes" id="UP000322699"/>
    </source>
</evidence>